<dbReference type="AlphaFoldDB" id="A0A2M4DA94"/>
<name>A0A2M4DA94_ANODA</name>
<keyword evidence="1" id="KW-0732">Signal</keyword>
<accession>A0A2M4DA94</accession>
<reference evidence="2" key="1">
    <citation type="submission" date="2018-01" db="EMBL/GenBank/DDBJ databases">
        <title>An insight into the sialome of Amazonian anophelines.</title>
        <authorList>
            <person name="Ribeiro J.M."/>
            <person name="Scarpassa V."/>
            <person name="Calvo E."/>
        </authorList>
    </citation>
    <scope>NUCLEOTIDE SEQUENCE</scope>
</reference>
<feature type="signal peptide" evidence="1">
    <location>
        <begin position="1"/>
        <end position="19"/>
    </location>
</feature>
<organism evidence="2">
    <name type="scientific">Anopheles darlingi</name>
    <name type="common">Mosquito</name>
    <dbReference type="NCBI Taxonomy" id="43151"/>
    <lineage>
        <taxon>Eukaryota</taxon>
        <taxon>Metazoa</taxon>
        <taxon>Ecdysozoa</taxon>
        <taxon>Arthropoda</taxon>
        <taxon>Hexapoda</taxon>
        <taxon>Insecta</taxon>
        <taxon>Pterygota</taxon>
        <taxon>Neoptera</taxon>
        <taxon>Endopterygota</taxon>
        <taxon>Diptera</taxon>
        <taxon>Nematocera</taxon>
        <taxon>Culicoidea</taxon>
        <taxon>Culicidae</taxon>
        <taxon>Anophelinae</taxon>
        <taxon>Anopheles</taxon>
    </lineage>
</organism>
<protein>
    <submittedName>
        <fullName evidence="2">Putative secreted protein</fullName>
    </submittedName>
</protein>
<dbReference type="EMBL" id="GGFL01009790">
    <property type="protein sequence ID" value="MBW73968.1"/>
    <property type="molecule type" value="Transcribed_RNA"/>
</dbReference>
<proteinExistence type="predicted"/>
<evidence type="ECO:0000313" key="2">
    <source>
        <dbReference type="EMBL" id="MBW73968.1"/>
    </source>
</evidence>
<sequence length="127" mass="14381">MRLLVAMLFPVFFFGGTTKRECVFSHKRHRRNHCLGRTMGTKRSFPSLCVETPPFSEALSIADLVQPQVFRPHLLTSIRAAIARARAAVRHVCTTESRCHIIGSLGFARKSLLEDCTNFFGFVKTNR</sequence>
<feature type="chain" id="PRO_5014895518" evidence="1">
    <location>
        <begin position="20"/>
        <end position="127"/>
    </location>
</feature>
<evidence type="ECO:0000256" key="1">
    <source>
        <dbReference type="SAM" id="SignalP"/>
    </source>
</evidence>